<dbReference type="AlphaFoldDB" id="A0A813VGU5"/>
<keyword evidence="4" id="KW-0812">Transmembrane</keyword>
<dbReference type="CDD" id="cd05819">
    <property type="entry name" value="NHL"/>
    <property type="match status" value="1"/>
</dbReference>
<dbReference type="InterPro" id="IPR011042">
    <property type="entry name" value="6-blade_b-propeller_TolB-like"/>
</dbReference>
<dbReference type="Gene3D" id="2.120.10.30">
    <property type="entry name" value="TolB, C-terminal domain"/>
    <property type="match status" value="2"/>
</dbReference>
<gene>
    <name evidence="5" type="ORF">XAT740_LOCUS4736</name>
</gene>
<sequence>MTKDTTYHARSKQRHQRSHSRSHRRKKQTPRIIHVSIRSGPKKSVMDKNARVLDKDMQSTATHTENLSKIMDDTELSNKSTYSTKAFGLHAYQPSTFLNLNQYSSNRILPEIDGHSMMSTQSSNPVKSKIFHLRSSRIDTTKDYHCNMTQKKKTKYKNIRIGVLILLGLILLLSLIIIPSVLLTRTKPKTTFKEAVLRWNPSGTTVAGITGQTGITNTTLNMPYTLAIDYLNTLYITEYMCHRVQRWFRDASSGTTVAGNVNCIAGSNLTELRNPATILLDSDNNMYIADSGNARVLFWPNGSSSGSVVAGTGFLSNGSNQPYTAFGISRDTESDTLYVADYGNSRIMCYLANATSATVVAGGNGVGLGSSQLYTPTSVNFEASSNSLVITNYPADNVVRWKIGDNSWTLIAGSTSGIYGSTSSLLYFPLSTAIDPMGNVYVTDTLNHRIQFFSLNETNGTTIAGVATIPGIDATHLNSPYGLALDNQLNLYVADTINHRVQKFLRY</sequence>
<dbReference type="EMBL" id="CAJNOR010000198">
    <property type="protein sequence ID" value="CAF0836448.1"/>
    <property type="molecule type" value="Genomic_DNA"/>
</dbReference>
<keyword evidence="4" id="KW-1133">Transmembrane helix</keyword>
<feature type="region of interest" description="Disordered" evidence="3">
    <location>
        <begin position="1"/>
        <end position="31"/>
    </location>
</feature>
<comment type="caution">
    <text evidence="5">The sequence shown here is derived from an EMBL/GenBank/DDBJ whole genome shotgun (WGS) entry which is preliminary data.</text>
</comment>
<keyword evidence="1" id="KW-0677">Repeat</keyword>
<dbReference type="GO" id="GO:0008270">
    <property type="term" value="F:zinc ion binding"/>
    <property type="evidence" value="ECO:0007669"/>
    <property type="project" value="UniProtKB-KW"/>
</dbReference>
<evidence type="ECO:0000256" key="3">
    <source>
        <dbReference type="SAM" id="MobiDB-lite"/>
    </source>
</evidence>
<evidence type="ECO:0000313" key="5">
    <source>
        <dbReference type="EMBL" id="CAF0836448.1"/>
    </source>
</evidence>
<feature type="compositionally biased region" description="Basic residues" evidence="3">
    <location>
        <begin position="9"/>
        <end position="29"/>
    </location>
</feature>
<dbReference type="Proteomes" id="UP000663828">
    <property type="component" value="Unassembled WGS sequence"/>
</dbReference>
<dbReference type="Pfam" id="PF01436">
    <property type="entry name" value="NHL"/>
    <property type="match status" value="2"/>
</dbReference>
<dbReference type="PROSITE" id="PS51125">
    <property type="entry name" value="NHL"/>
    <property type="match status" value="2"/>
</dbReference>
<feature type="transmembrane region" description="Helical" evidence="4">
    <location>
        <begin position="161"/>
        <end position="183"/>
    </location>
</feature>
<organism evidence="5 6">
    <name type="scientific">Adineta ricciae</name>
    <name type="common">Rotifer</name>
    <dbReference type="NCBI Taxonomy" id="249248"/>
    <lineage>
        <taxon>Eukaryota</taxon>
        <taxon>Metazoa</taxon>
        <taxon>Spiralia</taxon>
        <taxon>Gnathifera</taxon>
        <taxon>Rotifera</taxon>
        <taxon>Eurotatoria</taxon>
        <taxon>Bdelloidea</taxon>
        <taxon>Adinetida</taxon>
        <taxon>Adinetidae</taxon>
        <taxon>Adineta</taxon>
    </lineage>
</organism>
<name>A0A813VGU5_ADIRI</name>
<protein>
    <recommendedName>
        <fullName evidence="7">NHL repeat containing protein</fullName>
    </recommendedName>
</protein>
<dbReference type="PANTHER" id="PTHR24104:SF25">
    <property type="entry name" value="PROTEIN LIN-41"/>
    <property type="match status" value="1"/>
</dbReference>
<proteinExistence type="predicted"/>
<evidence type="ECO:0000256" key="4">
    <source>
        <dbReference type="SAM" id="Phobius"/>
    </source>
</evidence>
<reference evidence="5" key="1">
    <citation type="submission" date="2021-02" db="EMBL/GenBank/DDBJ databases">
        <authorList>
            <person name="Nowell W R."/>
        </authorList>
    </citation>
    <scope>NUCLEOTIDE SEQUENCE</scope>
</reference>
<evidence type="ECO:0000256" key="1">
    <source>
        <dbReference type="ARBA" id="ARBA00022737"/>
    </source>
</evidence>
<evidence type="ECO:0000256" key="2">
    <source>
        <dbReference type="PROSITE-ProRule" id="PRU00504"/>
    </source>
</evidence>
<dbReference type="InterPro" id="IPR001258">
    <property type="entry name" value="NHL_repeat"/>
</dbReference>
<evidence type="ECO:0000313" key="6">
    <source>
        <dbReference type="Proteomes" id="UP000663828"/>
    </source>
</evidence>
<keyword evidence="6" id="KW-1185">Reference proteome</keyword>
<dbReference type="InterPro" id="IPR050952">
    <property type="entry name" value="TRIM-NHL_E3_ligases"/>
</dbReference>
<evidence type="ECO:0008006" key="7">
    <source>
        <dbReference type="Google" id="ProtNLM"/>
    </source>
</evidence>
<feature type="repeat" description="NHL" evidence="2">
    <location>
        <begin position="464"/>
        <end position="504"/>
    </location>
</feature>
<dbReference type="PANTHER" id="PTHR24104">
    <property type="entry name" value="E3 UBIQUITIN-PROTEIN LIGASE NHLRC1-RELATED"/>
    <property type="match status" value="1"/>
</dbReference>
<dbReference type="SUPFAM" id="SSF101898">
    <property type="entry name" value="NHL repeat"/>
    <property type="match status" value="2"/>
</dbReference>
<keyword evidence="4" id="KW-0472">Membrane</keyword>
<feature type="repeat" description="NHL" evidence="2">
    <location>
        <begin position="413"/>
        <end position="456"/>
    </location>
</feature>
<accession>A0A813VGU5</accession>